<dbReference type="InterPro" id="IPR013783">
    <property type="entry name" value="Ig-like_fold"/>
</dbReference>
<evidence type="ECO:0000313" key="5">
    <source>
        <dbReference type="Proteomes" id="UP001283109"/>
    </source>
</evidence>
<organism evidence="4 5">
    <name type="scientific">Microbacterium arthrosphaerae</name>
    <dbReference type="NCBI Taxonomy" id="792652"/>
    <lineage>
        <taxon>Bacteria</taxon>
        <taxon>Bacillati</taxon>
        <taxon>Actinomycetota</taxon>
        <taxon>Actinomycetes</taxon>
        <taxon>Micrococcales</taxon>
        <taxon>Microbacteriaceae</taxon>
        <taxon>Microbacterium</taxon>
    </lineage>
</organism>
<feature type="region of interest" description="Disordered" evidence="1">
    <location>
        <begin position="2701"/>
        <end position="2720"/>
    </location>
</feature>
<dbReference type="NCBIfam" id="TIGR01451">
    <property type="entry name" value="B_ant_repeat"/>
    <property type="match status" value="2"/>
</dbReference>
<protein>
    <submittedName>
        <fullName evidence="4">SpaA isopeptide-forming pilin-related protein</fullName>
    </submittedName>
</protein>
<evidence type="ECO:0000256" key="1">
    <source>
        <dbReference type="SAM" id="MobiDB-lite"/>
    </source>
</evidence>
<dbReference type="InterPro" id="IPR036465">
    <property type="entry name" value="vWFA_dom_sf"/>
</dbReference>
<feature type="domain" description="VWFA" evidence="3">
    <location>
        <begin position="394"/>
        <end position="587"/>
    </location>
</feature>
<dbReference type="EMBL" id="JAWQEV010000004">
    <property type="protein sequence ID" value="MDW4573875.1"/>
    <property type="molecule type" value="Genomic_DNA"/>
</dbReference>
<evidence type="ECO:0000313" key="4">
    <source>
        <dbReference type="EMBL" id="MDW4573875.1"/>
    </source>
</evidence>
<evidence type="ECO:0000256" key="2">
    <source>
        <dbReference type="SAM" id="Phobius"/>
    </source>
</evidence>
<dbReference type="CDD" id="cd00198">
    <property type="entry name" value="vWFA"/>
    <property type="match status" value="1"/>
</dbReference>
<evidence type="ECO:0000259" key="3">
    <source>
        <dbReference type="PROSITE" id="PS50234"/>
    </source>
</evidence>
<feature type="compositionally biased region" description="Pro residues" evidence="1">
    <location>
        <begin position="69"/>
        <end position="91"/>
    </location>
</feature>
<dbReference type="Pfam" id="PF19403">
    <property type="entry name" value="SpaA_2"/>
    <property type="match status" value="4"/>
</dbReference>
<proteinExistence type="predicted"/>
<sequence length="3330" mass="342083">MRHRWYAGGIATVLSGALIFTGVTPAVAEVVAPPVEQSSTEANPPADETPVETTPPAERIAPVEETPAEPAPAPAEPAPAPADPAPAPAPAPDTEQPAPAEGTEADAATDDQSASRLAAPDAGISLLAAGPDGGVPPYIYWTAVDGGGNLVAGTTFEVQARSGGFGGGWSSGSLTDVADCTTAPCTGYDLDPNAGEFLVKQLDDRSIANNTRYRVAQAAAPAGYQFDDAWRDSNSSGSWSGQTFNFGEFENVLPAPGTITIQKGGLRTGAQTVAGLQGATFEVFKGGSSTTPDTNPANLIGSCVTAANGQCSVPAPPGAQYWIVEKSAPAGWSSIDQLYADDANTPYRFRTDTVTSGSNTTYPKVGTGGGATTSSGYWANVLQNPTALQACGIRVGLLIDLSNSIDSTELGQLKSAANGFVDALQGTPSSLALWTFATSAPASGGANGKLNLTSVSTPAGATTVKNKINGLTQPGGDAGATNWDQGLWQVANDAANKVDVLLMLTDGTPTVYGPSADGPGNYSRFREVETSVFSANAVKNLGTRVVPVGIGVGSAEANIKAISGPAINSDYYLVANYSALAGFLQNLAKGQCDSTINVTKMVVPSGGTIANATPTANWGFSATSGNPVTPGSGSTNASGAISFKVSGLPSGQSAGVTITEENRAGYTLLKQGGKNAVCKNDLGQNVTVTDAGSLGFTANATGGRIVTCTVYNQAPDPQVKLKVVKKWVINGTPYDNDDPARPFGSAALSLTGNPGAVFGTEYTYNVGSTVAIGETVTGLPPFCTNSASGTGNHTMTASPNPNVVTITNTVTCTTKLKLSKKVEGGNALPTLWTLKGTGPGGALTGPTGGGPATSLTNVTPGARYVLSEGAGDARYTQEVAPNATPVAGSTGSWHCYILNADGTRGSEGAGGLNGWVEVQLGQHVDCEAVNQTASLVVLKHVVNDDGGSQSASAWDLTATPAALSGLTATTVDGSETASAANTVQVRPNHVYTISETGPTGYEKVTLQQLVGGTWVDVSGWDVSVPAAGTATYRIVNDDIAPRLTLVKEVTNNDGGTTPNTAWTLTATTEDGPGLSGPTGTSGAVAAGAVYTLSESSNAGYDWASLSCTNGHDTSKGDPTLTLTPGENVTCTFRNDDQPGKLTLLKSVDTSNGGTAAPSDWNQKLTAKRGADATLSFNHNETKTVPAGVYTLAEVNQLTGYEWTNLVCSTGQTSMDLKTVTVPNGTSVTCTFTNRAIKPTLNLVKLVDNKNGTGSATPELWTLTAASAGQPSVTGQGAASGAVMPGKEYVLSESENVSGYTAGDWSCYLTGSSPRVAFPVDDDVVVPVVGKNVTCEITNTAVPAEGGIVKKVSAGSPEQIATGPDAGKWRIVYDITVTNKSRTSTLFYSLSDALQLGAGISATSAAWTGPNGTGDVFAAAGTATLATDVSLAPQTDAAQPLATHVYTVTVIADVAASAAGADTSVCTSTQSKRAFLNSATLTVDGTPTTVQDCAQPVFPTIDKKGTNPASQNADASWNVEYTVTVGNPSDTTAVQATLSDAFPAAPAGWTLAANEWTVTPVGDAPEPAASPYAPGSATIWQGTLPADTSYSYTVTGTLVPSTSATPIGDCTAQGGLRNKATVTSGQIVKDDTGCVSIVQPPVEVFKADGVVTQLADGTWQIDYAIEVQNTSATTATVYTLTDTPDLGDGFTAAGPGTWRDPADHGVEVAAPAANTPIGLKGTADGTHTYVYRVLATFDPEADEPQLECEPGQGGAFHNVAAVAFPGGTDSDDACAEPGAPKVTKTAAAPSPGPGGSWLLSYTVVVENTSGMTLAYTLDDEPWAVPTGVNLTTAWAVSGPVIDPADGGAATLTPGWDGDTQPQLATGTIADDATHTYTVTAGVTLTTGVDPDVLACGESPAENNGIWNTTVVTNGVFEDSAEDCIEVLPVPVEVAKSNGVVSQGEGGVWTIAYTVTVSNPNPLPSVYTLTDTPQFDGSFQILTQGWVGSPDTTDVPIGANATGEAAHTYTYLVTAKSTVDPVPASGLRCTDQGGGFFNVATVSFPGGTDSDSGCGIPVKPAVNKIALPSIQNPVTGEWTLRYAVSVTNTSGLPLWYSAKDTPQPLPAGATGGAWQVLTPTLQGGGTAVVNPLWNGAGVPDLATGNIPHGATHTFTLTRTVMLAASVPDALLDCENADSALWNRTAVTNGIGGNDAAACALVERPAVDIDKSVTGTKQLADGTWEITYDVVVTNTSDELAAVYSLEDALQFGGDIDIADASWIGPNGPGTFEGPAWSATLATDQVLAPLGDGAGEDTYTVTVHATVDADAWDGETLACQEGETPGAGGFLNTATVTVNGEPITDDACTEPELPTFEKVGVSASQDEDDATKWLVTYELRVTGSGFDTFYSLSDTPEFADGISVISGAAQRTDIDPAGPVIPVTAGADFVTDVPLGATDEPHVYTVAWLVDITDTFDPDLAACDGEGTGFFNTALLSIGEIEIPGEHCLPVEDRVYPVPTKTVTSTTQNPETGDWIIVYQIDVELAAEGPLNPNGRSAEYDLVDQLEFGGDINIGSASWTGESEGDFTGPDDPAQLATDKTIDAGETHTYVVRVVASVTADAIEGETTECVRGEVPAAGGFLNTALLSSGGVETPVADCSEPVFPEIEKHGGATTDNGDGTWDIEYYVTVSYPESDADPLPESVAYDLTDAPALPAGVELDGDWSAEAAGEGTPGPTTPSWNGSGTWTVVDGGELTPENGVHTYRVFATVAVTGPPAGEPEVCDETEGSGILIPNVGTITSGDYTADDEGCQVVHFDDVGIEKTAVLGEGQESVEPGDTFSYELTVTNHGTRPTTDVRVTDDDLNDRLDILGLSVSPAEVAWHTAPGWTENGGDQSNDVVDLTLDSLGVGESAVITIEVEFLPYEQEPVLYDHDGNPETPDIEGLPQVVGEDGLPENPEAIDLLENTACVATERDGVEENNCDSAEVPVRDLVALVYTRCVNDAPFLGWTVTKSQSLVSEPIDFLWKPNNADVTPQTSPAQVAITQPGGSTTWSDEIAWPGAVFTPPPSSVSIDYPGWRAIEGSDIVAGSSPTQYYLPGTDVVMTPAQQADYVFNGLILDPSELDFAWRGVTDITFTVNPELQFSTAYPPATPECFVARHTEVQIDKAASVQRTEPGKSFSYTLDVANVSSDSAAEGVVVTDTIPADIRITAVNWPGKGDADAFPNWQSCEVTGQNGEGYGGTLRCVLFGPLQPIGSDNGGASTAPRITLSATVNPSSTANTVTNVAVVDYHTFGNPEDPGRDSDDATVLLSALPATGSGPVLPLLMLGFLALLAGVTALVVTRRRRGEARPTL</sequence>
<feature type="transmembrane region" description="Helical" evidence="2">
    <location>
        <begin position="3298"/>
        <end position="3318"/>
    </location>
</feature>
<accession>A0ABU4H5D8</accession>
<feature type="region of interest" description="Disordered" evidence="1">
    <location>
        <begin position="1766"/>
        <end position="1790"/>
    </location>
</feature>
<dbReference type="InterPro" id="IPR047589">
    <property type="entry name" value="DUF11_rpt"/>
</dbReference>
<name>A0ABU4H5D8_9MICO</name>
<feature type="compositionally biased region" description="Low complexity" evidence="1">
    <location>
        <begin position="92"/>
        <end position="102"/>
    </location>
</feature>
<keyword evidence="2" id="KW-0472">Membrane</keyword>
<keyword evidence="2" id="KW-0812">Transmembrane</keyword>
<dbReference type="Pfam" id="PF00092">
    <property type="entry name" value="VWA"/>
    <property type="match status" value="1"/>
</dbReference>
<dbReference type="Gene3D" id="2.60.40.10">
    <property type="entry name" value="Immunoglobulins"/>
    <property type="match status" value="1"/>
</dbReference>
<dbReference type="InterPro" id="IPR002035">
    <property type="entry name" value="VWF_A"/>
</dbReference>
<gene>
    <name evidence="4" type="ORF">R8Z58_13925</name>
</gene>
<feature type="region of interest" description="Disordered" evidence="1">
    <location>
        <begin position="35"/>
        <end position="116"/>
    </location>
</feature>
<reference evidence="4 5" key="1">
    <citation type="submission" date="2023-11" db="EMBL/GenBank/DDBJ databases">
        <title>Draft genome sequence of Microbacterium arthrosphaerae JCM 30492.</title>
        <authorList>
            <person name="Zhang G."/>
            <person name="Ding Y."/>
        </authorList>
    </citation>
    <scope>NUCLEOTIDE SEQUENCE [LARGE SCALE GENOMIC DNA]</scope>
    <source>
        <strain evidence="4 5">JCM 30492</strain>
    </source>
</reference>
<dbReference type="Proteomes" id="UP001283109">
    <property type="component" value="Unassembled WGS sequence"/>
</dbReference>
<keyword evidence="5" id="KW-1185">Reference proteome</keyword>
<feature type="region of interest" description="Disordered" evidence="1">
    <location>
        <begin position="2550"/>
        <end position="2571"/>
    </location>
</feature>
<dbReference type="Gene3D" id="3.40.50.410">
    <property type="entry name" value="von Willebrand factor, type A domain"/>
    <property type="match status" value="1"/>
</dbReference>
<keyword evidence="2" id="KW-1133">Transmembrane helix</keyword>
<dbReference type="SMART" id="SM00327">
    <property type="entry name" value="VWA"/>
    <property type="match status" value="1"/>
</dbReference>
<comment type="caution">
    <text evidence="4">The sequence shown here is derived from an EMBL/GenBank/DDBJ whole genome shotgun (WGS) entry which is preliminary data.</text>
</comment>
<dbReference type="PROSITE" id="PS50234">
    <property type="entry name" value="VWFA"/>
    <property type="match status" value="1"/>
</dbReference>
<dbReference type="InterPro" id="IPR045826">
    <property type="entry name" value="SpaA_PFL_dom_2"/>
</dbReference>
<dbReference type="SUPFAM" id="SSF53300">
    <property type="entry name" value="vWA-like"/>
    <property type="match status" value="1"/>
</dbReference>